<evidence type="ECO:0000313" key="2">
    <source>
        <dbReference type="Proteomes" id="UP001163324"/>
    </source>
</evidence>
<dbReference type="EMBL" id="CM047949">
    <property type="protein sequence ID" value="KAI9896127.1"/>
    <property type="molecule type" value="Genomic_DNA"/>
</dbReference>
<comment type="caution">
    <text evidence="1">The sequence shown here is derived from an EMBL/GenBank/DDBJ whole genome shotgun (WGS) entry which is preliminary data.</text>
</comment>
<organism evidence="1 2">
    <name type="scientific">Trichothecium roseum</name>
    <dbReference type="NCBI Taxonomy" id="47278"/>
    <lineage>
        <taxon>Eukaryota</taxon>
        <taxon>Fungi</taxon>
        <taxon>Dikarya</taxon>
        <taxon>Ascomycota</taxon>
        <taxon>Pezizomycotina</taxon>
        <taxon>Sordariomycetes</taxon>
        <taxon>Hypocreomycetidae</taxon>
        <taxon>Hypocreales</taxon>
        <taxon>Hypocreales incertae sedis</taxon>
        <taxon>Trichothecium</taxon>
    </lineage>
</organism>
<accession>A0ACC0URI7</accession>
<proteinExistence type="predicted"/>
<evidence type="ECO:0000313" key="1">
    <source>
        <dbReference type="EMBL" id="KAI9896127.1"/>
    </source>
</evidence>
<name>A0ACC0URI7_9HYPO</name>
<reference evidence="1" key="1">
    <citation type="submission" date="2022-10" db="EMBL/GenBank/DDBJ databases">
        <title>Complete Genome of Trichothecium roseum strain YXFP-22015, a Plant Pathogen Isolated from Citrus.</title>
        <authorList>
            <person name="Wang Y."/>
            <person name="Zhu L."/>
        </authorList>
    </citation>
    <scope>NUCLEOTIDE SEQUENCE</scope>
    <source>
        <strain evidence="1">YXFP-22015</strain>
    </source>
</reference>
<keyword evidence="2" id="KW-1185">Reference proteome</keyword>
<sequence length="165" mass="18311">MTVTILPEIEHFHTCSDQMQTSVLDTLFEPSPAIHATLLPVIRTAEYSTWDDLIDVCQIRLLSLASSNSLATPSTRPSPTLLSILGSHPRLGEKKIESEHSKAEQASVQNGADSEQEEELDRLNQLYEETFPGLRARIERGDYTKEVDAALQAMCDIAKSRAAKM</sequence>
<gene>
    <name evidence="1" type="ORF">N3K66_009027</name>
</gene>
<dbReference type="Proteomes" id="UP001163324">
    <property type="component" value="Chromosome 10"/>
</dbReference>
<protein>
    <submittedName>
        <fullName evidence="1">Uncharacterized protein</fullName>
    </submittedName>
</protein>